<sequence length="57" mass="6632">SVRLFLKVKSSVWANELNLKKGELIQKFNLKAGEEIISNILFKVQPTHFNFNKKQQS</sequence>
<comment type="caution">
    <text evidence="1">The sequence shown here is derived from an EMBL/GenBank/DDBJ whole genome shotgun (WGS) entry which is preliminary data.</text>
</comment>
<protein>
    <submittedName>
        <fullName evidence="1">Uncharacterized protein</fullName>
    </submittedName>
</protein>
<feature type="non-terminal residue" evidence="1">
    <location>
        <position position="1"/>
    </location>
</feature>
<reference evidence="1" key="1">
    <citation type="journal article" date="2014" name="Front. Microbiol.">
        <title>High frequency of phylogenetically diverse reductive dehalogenase-homologous genes in deep subseafloor sedimentary metagenomes.</title>
        <authorList>
            <person name="Kawai M."/>
            <person name="Futagami T."/>
            <person name="Toyoda A."/>
            <person name="Takaki Y."/>
            <person name="Nishi S."/>
            <person name="Hori S."/>
            <person name="Arai W."/>
            <person name="Tsubouchi T."/>
            <person name="Morono Y."/>
            <person name="Uchiyama I."/>
            <person name="Ito T."/>
            <person name="Fujiyama A."/>
            <person name="Inagaki F."/>
            <person name="Takami H."/>
        </authorList>
    </citation>
    <scope>NUCLEOTIDE SEQUENCE</scope>
    <source>
        <strain evidence="1">Expedition CK06-06</strain>
    </source>
</reference>
<dbReference type="InterPro" id="IPR007922">
    <property type="entry name" value="DciA-like"/>
</dbReference>
<name>X1PRI1_9ZZZZ</name>
<proteinExistence type="predicted"/>
<dbReference type="EMBL" id="BARV01032343">
    <property type="protein sequence ID" value="GAI33479.1"/>
    <property type="molecule type" value="Genomic_DNA"/>
</dbReference>
<dbReference type="Pfam" id="PF05258">
    <property type="entry name" value="DciA"/>
    <property type="match status" value="1"/>
</dbReference>
<organism evidence="1">
    <name type="scientific">marine sediment metagenome</name>
    <dbReference type="NCBI Taxonomy" id="412755"/>
    <lineage>
        <taxon>unclassified sequences</taxon>
        <taxon>metagenomes</taxon>
        <taxon>ecological metagenomes</taxon>
    </lineage>
</organism>
<gene>
    <name evidence="1" type="ORF">S06H3_51014</name>
</gene>
<evidence type="ECO:0000313" key="1">
    <source>
        <dbReference type="EMBL" id="GAI33479.1"/>
    </source>
</evidence>
<accession>X1PRI1</accession>
<dbReference type="AlphaFoldDB" id="X1PRI1"/>